<sequence length="473" mass="55094">MDSPSEKRYRESQIVISGLGPGIGQLDAGQTENAEYQGTKPDQSPHLSFDNFVLFMYFSAFVYVGNRLLKRLIINEISDTVSKCPKVYKMKNYELSENSNILEYCYELRKDNQVAKIEKSKADYTLGTPFLTEFFSIPPKVLNSYKADLLECMLATQVHRILFEAIMKATFLNVQKVEKLIIESLADKIQSENSYFGNGIFIIRDIRVLIEQICREIVISQFYGEADLRDPSIDSIYTGIFKLPSTYSEFSLEKYLTIKAKKYLKLHNTLLSSAISNIRYTSVNVFNKSILELFLETGVYKDYSLNIISYVCIAFNWFFTKYIGNNLSNIIMDMYLHPNVWSRVVYEQRKYIKLNGETISTHALDQMVYLDATIVESNRLAGCNHFKLSNGISIPKDSFIKFNVFTYNRDPRVFSEIPHDFIPERNILSQTKLSYRFFYEKEDAEYRHGGYIFKEFSEHANRILYVKNRKYLD</sequence>
<dbReference type="Proteomes" id="UP000245609">
    <property type="component" value="Unassembled WGS sequence"/>
</dbReference>
<dbReference type="Pfam" id="PF00067">
    <property type="entry name" value="p450"/>
    <property type="match status" value="1"/>
</dbReference>
<dbReference type="InterPro" id="IPR001128">
    <property type="entry name" value="Cyt_P450"/>
</dbReference>
<comment type="caution">
    <text evidence="1">The sequence shown here is derived from an EMBL/GenBank/DDBJ whole genome shotgun (WGS) entry which is preliminary data.</text>
</comment>
<name>A0A2T9ZIV7_9FUNG</name>
<dbReference type="STRING" id="133381.A0A2T9ZIV7"/>
<organism evidence="1 2">
    <name type="scientific">Smittium megazygosporum</name>
    <dbReference type="NCBI Taxonomy" id="133381"/>
    <lineage>
        <taxon>Eukaryota</taxon>
        <taxon>Fungi</taxon>
        <taxon>Fungi incertae sedis</taxon>
        <taxon>Zoopagomycota</taxon>
        <taxon>Kickxellomycotina</taxon>
        <taxon>Harpellomycetes</taxon>
        <taxon>Harpellales</taxon>
        <taxon>Legeriomycetaceae</taxon>
        <taxon>Smittium</taxon>
    </lineage>
</organism>
<dbReference type="Gene3D" id="1.10.630.10">
    <property type="entry name" value="Cytochrome P450"/>
    <property type="match status" value="1"/>
</dbReference>
<dbReference type="GO" id="GO:0004497">
    <property type="term" value="F:monooxygenase activity"/>
    <property type="evidence" value="ECO:0007669"/>
    <property type="project" value="InterPro"/>
</dbReference>
<dbReference type="EMBL" id="MBFS01000114">
    <property type="protein sequence ID" value="PVV04508.1"/>
    <property type="molecule type" value="Genomic_DNA"/>
</dbReference>
<dbReference type="InterPro" id="IPR036396">
    <property type="entry name" value="Cyt_P450_sf"/>
</dbReference>
<dbReference type="GO" id="GO:0020037">
    <property type="term" value="F:heme binding"/>
    <property type="evidence" value="ECO:0007669"/>
    <property type="project" value="InterPro"/>
</dbReference>
<evidence type="ECO:0000313" key="2">
    <source>
        <dbReference type="Proteomes" id="UP000245609"/>
    </source>
</evidence>
<dbReference type="SUPFAM" id="SSF48264">
    <property type="entry name" value="Cytochrome P450"/>
    <property type="match status" value="1"/>
</dbReference>
<gene>
    <name evidence="1" type="ORF">BB560_000992</name>
</gene>
<dbReference type="AlphaFoldDB" id="A0A2T9ZIV7"/>
<keyword evidence="2" id="KW-1185">Reference proteome</keyword>
<evidence type="ECO:0000313" key="1">
    <source>
        <dbReference type="EMBL" id="PVV04508.1"/>
    </source>
</evidence>
<evidence type="ECO:0008006" key="3">
    <source>
        <dbReference type="Google" id="ProtNLM"/>
    </source>
</evidence>
<dbReference type="OrthoDB" id="3945418at2759"/>
<accession>A0A2T9ZIV7</accession>
<proteinExistence type="predicted"/>
<reference evidence="1 2" key="1">
    <citation type="journal article" date="2018" name="MBio">
        <title>Comparative Genomics Reveals the Core Gene Toolbox for the Fungus-Insect Symbiosis.</title>
        <authorList>
            <person name="Wang Y."/>
            <person name="Stata M."/>
            <person name="Wang W."/>
            <person name="Stajich J.E."/>
            <person name="White M.M."/>
            <person name="Moncalvo J.M."/>
        </authorList>
    </citation>
    <scope>NUCLEOTIDE SEQUENCE [LARGE SCALE GENOMIC DNA]</scope>
    <source>
        <strain evidence="1 2">SC-DP-2</strain>
    </source>
</reference>
<dbReference type="GO" id="GO:0016705">
    <property type="term" value="F:oxidoreductase activity, acting on paired donors, with incorporation or reduction of molecular oxygen"/>
    <property type="evidence" value="ECO:0007669"/>
    <property type="project" value="InterPro"/>
</dbReference>
<protein>
    <recommendedName>
        <fullName evidence="3">Cytochrome P450</fullName>
    </recommendedName>
</protein>
<dbReference type="GO" id="GO:0005506">
    <property type="term" value="F:iron ion binding"/>
    <property type="evidence" value="ECO:0007669"/>
    <property type="project" value="InterPro"/>
</dbReference>